<evidence type="ECO:0000259" key="4">
    <source>
        <dbReference type="PROSITE" id="PS00036"/>
    </source>
</evidence>
<feature type="region of interest" description="Disordered" evidence="3">
    <location>
        <begin position="495"/>
        <end position="517"/>
    </location>
</feature>
<reference evidence="5 6" key="1">
    <citation type="submission" date="2020-12" db="EMBL/GenBank/DDBJ databases">
        <title>Effect of drift, selection, and recombination on the evolution of hybrid genomes in Candida yeast pathogens.</title>
        <authorList>
            <person name="Mixao V."/>
            <person name="Ksiezopolska E."/>
            <person name="Saus E."/>
            <person name="Boekhout T."/>
            <person name="Gacser A."/>
            <person name="Gabaldon T."/>
        </authorList>
    </citation>
    <scope>NUCLEOTIDE SEQUENCE [LARGE SCALE GENOMIC DNA]</scope>
    <source>
        <strain evidence="5 6">BP57</strain>
    </source>
</reference>
<feature type="region of interest" description="Disordered" evidence="3">
    <location>
        <begin position="552"/>
        <end position="593"/>
    </location>
</feature>
<dbReference type="AlphaFoldDB" id="A0A8H7ZBF2"/>
<dbReference type="GO" id="GO:0000976">
    <property type="term" value="F:transcription cis-regulatory region binding"/>
    <property type="evidence" value="ECO:0007669"/>
    <property type="project" value="InterPro"/>
</dbReference>
<dbReference type="SUPFAM" id="SSF57959">
    <property type="entry name" value="Leucine zipper domain"/>
    <property type="match status" value="1"/>
</dbReference>
<name>A0A8H7ZBF2_9ASCO</name>
<feature type="compositionally biased region" description="Polar residues" evidence="3">
    <location>
        <begin position="306"/>
        <end position="319"/>
    </location>
</feature>
<feature type="compositionally biased region" description="Polar residues" evidence="3">
    <location>
        <begin position="625"/>
        <end position="652"/>
    </location>
</feature>
<evidence type="ECO:0000313" key="5">
    <source>
        <dbReference type="EMBL" id="KAG5417414.1"/>
    </source>
</evidence>
<keyword evidence="2" id="KW-0539">Nucleus</keyword>
<dbReference type="GO" id="GO:0090575">
    <property type="term" value="C:RNA polymerase II transcription regulator complex"/>
    <property type="evidence" value="ECO:0007669"/>
    <property type="project" value="TreeGrafter"/>
</dbReference>
<proteinExistence type="predicted"/>
<evidence type="ECO:0000313" key="6">
    <source>
        <dbReference type="Proteomes" id="UP000669133"/>
    </source>
</evidence>
<organism evidence="5 6">
    <name type="scientific">Candida metapsilosis</name>
    <dbReference type="NCBI Taxonomy" id="273372"/>
    <lineage>
        <taxon>Eukaryota</taxon>
        <taxon>Fungi</taxon>
        <taxon>Dikarya</taxon>
        <taxon>Ascomycota</taxon>
        <taxon>Saccharomycotina</taxon>
        <taxon>Pichiomycetes</taxon>
        <taxon>Debaryomycetaceae</taxon>
        <taxon>Candida/Lodderomyces clade</taxon>
        <taxon>Candida</taxon>
    </lineage>
</organism>
<dbReference type="InterPro" id="IPR018287">
    <property type="entry name" value="Hap4_TF_heteromerisation"/>
</dbReference>
<feature type="domain" description="BZIP" evidence="4">
    <location>
        <begin position="102"/>
        <end position="117"/>
    </location>
</feature>
<feature type="compositionally biased region" description="Low complexity" evidence="3">
    <location>
        <begin position="562"/>
        <end position="579"/>
    </location>
</feature>
<dbReference type="GeneID" id="93653677"/>
<feature type="compositionally biased region" description="Polar residues" evidence="3">
    <location>
        <begin position="250"/>
        <end position="290"/>
    </location>
</feature>
<feature type="compositionally biased region" description="Low complexity" evidence="3">
    <location>
        <begin position="653"/>
        <end position="663"/>
    </location>
</feature>
<feature type="region of interest" description="Disordered" evidence="3">
    <location>
        <begin position="409"/>
        <end position="451"/>
    </location>
</feature>
<feature type="compositionally biased region" description="Polar residues" evidence="3">
    <location>
        <begin position="1"/>
        <end position="15"/>
    </location>
</feature>
<evidence type="ECO:0000256" key="1">
    <source>
        <dbReference type="ARBA" id="ARBA00004123"/>
    </source>
</evidence>
<dbReference type="Gene3D" id="1.20.5.170">
    <property type="match status" value="1"/>
</dbReference>
<sequence length="771" mass="83493">MSTKGPSIAPRQSSVAQSPIAIAGSPSSSASVGSTPRSAASPNTHRSNPASPPNNNPTTITTSATRSLNTKGVTSIMTSKEWVLPPRPKPGRKPSVDTPASKRKAQNRAAQRAFRERRATRVQELEEKLMEVEKEKDIKEMALINTINKLKAENNFLTKSMEQIRQEMAMFKASQEEMRQQLPSQYSQQQQTTQPTQQQQQQQQRHQQQQNIAPALQPHQFAKRHSSNTTSYSQFQPQSAQQQQYFTGFNAGQNSSPSNNISPAGSSYSLQQISPAPSADSPPNGSSRNGFQPMISRNSSSNSNNTQHTLTPVSNNTTPDKLFASNNNNNNGNNGETDASEFDCGVCVKDECLCESVGLKEPRKSEAERELENQLNSIKPEPAVTLRRKRKAQSIDVAQEIDFTRQFATKAKPMPDLNKLRKQNSKSNENTVTKHNPHSQTKPVDDNADFNEDSPMENCGFCSDDTPCVCREAAKEAARLNASLNGPDNVIAEEEEEDQVDGEINGQAGDHNTLPPLQLNLTSNNSVTKMALPVMHPGPSVEIRDITNLTPGAVPTVIPRPNQNSSDSSLSSQQQQQTQNDEDTNSSEDNGGCTGNPGTCKQCQMDPMSTLFCTTVASKSKDSSVRPNLSRTNSRASLSLNLGPNTPGASGMNNNNNNNSNAPSPIPPPLIASNISNNIAASPGTGINGFSALVPSTPGSGSSNSNNNNSDGTSAGMFIPCADAYKTLSRHKKFNSVDFSTLVGKLTTRGMQVEVQSVANVLRELDRRLYN</sequence>
<evidence type="ECO:0000256" key="2">
    <source>
        <dbReference type="ARBA" id="ARBA00023242"/>
    </source>
</evidence>
<keyword evidence="6" id="KW-1185">Reference proteome</keyword>
<dbReference type="PANTHER" id="PTHR40621:SF7">
    <property type="entry name" value="BZIP DOMAIN-CONTAINING PROTEIN"/>
    <property type="match status" value="1"/>
</dbReference>
<protein>
    <recommendedName>
        <fullName evidence="4">BZIP domain-containing protein</fullName>
    </recommendedName>
</protein>
<evidence type="ECO:0000256" key="3">
    <source>
        <dbReference type="SAM" id="MobiDB-lite"/>
    </source>
</evidence>
<dbReference type="InterPro" id="IPR050936">
    <property type="entry name" value="AP-1-like"/>
</dbReference>
<dbReference type="EMBL" id="JAEOAQ010000007">
    <property type="protein sequence ID" value="KAG5417414.1"/>
    <property type="molecule type" value="Genomic_DNA"/>
</dbReference>
<dbReference type="InterPro" id="IPR046347">
    <property type="entry name" value="bZIP_sf"/>
</dbReference>
<feature type="compositionally biased region" description="Low complexity" evidence="3">
    <location>
        <begin position="16"/>
        <end position="39"/>
    </location>
</feature>
<gene>
    <name evidence="5" type="ORF">I9W82_005048</name>
</gene>
<accession>A0A8H7ZBF2</accession>
<comment type="caution">
    <text evidence="5">The sequence shown here is derived from an EMBL/GenBank/DDBJ whole genome shotgun (WGS) entry which is preliminary data.</text>
</comment>
<dbReference type="PANTHER" id="PTHR40621">
    <property type="entry name" value="TRANSCRIPTION FACTOR KAPC-RELATED"/>
    <property type="match status" value="1"/>
</dbReference>
<dbReference type="Proteomes" id="UP000669133">
    <property type="component" value="Unassembled WGS sequence"/>
</dbReference>
<dbReference type="CDD" id="cd14688">
    <property type="entry name" value="bZIP_YAP"/>
    <property type="match status" value="1"/>
</dbReference>
<feature type="region of interest" description="Disordered" evidence="3">
    <location>
        <begin position="618"/>
        <end position="669"/>
    </location>
</feature>
<dbReference type="GO" id="GO:0001228">
    <property type="term" value="F:DNA-binding transcription activator activity, RNA polymerase II-specific"/>
    <property type="evidence" value="ECO:0007669"/>
    <property type="project" value="TreeGrafter"/>
</dbReference>
<feature type="region of interest" description="Disordered" evidence="3">
    <location>
        <begin position="1"/>
        <end position="118"/>
    </location>
</feature>
<dbReference type="PROSITE" id="PS00036">
    <property type="entry name" value="BZIP_BASIC"/>
    <property type="match status" value="1"/>
</dbReference>
<feature type="compositionally biased region" description="Polar residues" evidence="3">
    <location>
        <begin position="68"/>
        <end position="78"/>
    </location>
</feature>
<feature type="region of interest" description="Disordered" evidence="3">
    <location>
        <begin position="168"/>
        <end position="334"/>
    </location>
</feature>
<feature type="compositionally biased region" description="Low complexity" evidence="3">
    <location>
        <begin position="56"/>
        <end position="67"/>
    </location>
</feature>
<dbReference type="InterPro" id="IPR004827">
    <property type="entry name" value="bZIP"/>
</dbReference>
<feature type="compositionally biased region" description="Polar residues" evidence="3">
    <location>
        <begin position="425"/>
        <end position="442"/>
    </location>
</feature>
<feature type="compositionally biased region" description="Low complexity" evidence="3">
    <location>
        <begin position="231"/>
        <end position="246"/>
    </location>
</feature>
<feature type="compositionally biased region" description="Low complexity" evidence="3">
    <location>
        <begin position="699"/>
        <end position="710"/>
    </location>
</feature>
<dbReference type="SMART" id="SM00338">
    <property type="entry name" value="BRLZ"/>
    <property type="match status" value="1"/>
</dbReference>
<feature type="region of interest" description="Disordered" evidence="3">
    <location>
        <begin position="691"/>
        <end position="711"/>
    </location>
</feature>
<comment type="subcellular location">
    <subcellularLocation>
        <location evidence="1">Nucleus</location>
    </subcellularLocation>
</comment>
<dbReference type="RefSeq" id="XP_067546530.1">
    <property type="nucleotide sequence ID" value="XM_067694184.1"/>
</dbReference>
<feature type="compositionally biased region" description="Low complexity" evidence="3">
    <location>
        <begin position="180"/>
        <end position="210"/>
    </location>
</feature>
<dbReference type="Pfam" id="PF10297">
    <property type="entry name" value="Hap4_Hap_bind"/>
    <property type="match status" value="1"/>
</dbReference>
<dbReference type="OrthoDB" id="5374328at2759"/>